<keyword evidence="1" id="KW-0175">Coiled coil</keyword>
<sequence length="246" mass="28045">MNQQDVITLKFQKAKEELQNHYQELNKYLRTLQQTYLMAMQQPTQYHLPSPQMLQNQINQLVNAYAAASQKLASAPQPPAIICREILDTFIKQTKANADFINEITKKYKELEERQKRILQQINDVQIKQKETKSVIDNLNENNIDEFINQLLDWDNAQIIVKLNKTEEAILLLCDALKKNSSNSQKIEDICEGIMAFISMTLLSPIAVSQLSDVISQVILSPAVSEEATPAIIDVYDALQVPVCLQ</sequence>
<name>A0ABQ0DH41_9EUKA</name>
<proteinExistence type="predicted"/>
<feature type="coiled-coil region" evidence="1">
    <location>
        <begin position="101"/>
        <end position="142"/>
    </location>
</feature>
<reference evidence="2 3" key="1">
    <citation type="journal article" date="2019" name="PLoS Negl. Trop. Dis.">
        <title>Whole genome sequencing of Entamoeba nuttalli reveals mammalian host-related molecular signatures and a novel octapeptide-repeat surface protein.</title>
        <authorList>
            <person name="Tanaka M."/>
            <person name="Makiuchi T."/>
            <person name="Komiyama T."/>
            <person name="Shiina T."/>
            <person name="Osaki K."/>
            <person name="Tachibana H."/>
        </authorList>
    </citation>
    <scope>NUCLEOTIDE SEQUENCE [LARGE SCALE GENOMIC DNA]</scope>
    <source>
        <strain evidence="2 3">P19-061405</strain>
    </source>
</reference>
<organism evidence="2 3">
    <name type="scientific">Entamoeba nuttalli</name>
    <dbReference type="NCBI Taxonomy" id="412467"/>
    <lineage>
        <taxon>Eukaryota</taxon>
        <taxon>Amoebozoa</taxon>
        <taxon>Evosea</taxon>
        <taxon>Archamoebae</taxon>
        <taxon>Mastigamoebida</taxon>
        <taxon>Entamoebidae</taxon>
        <taxon>Entamoeba</taxon>
    </lineage>
</organism>
<accession>A0ABQ0DH41</accession>
<dbReference type="EMBL" id="BAAFRS010000097">
    <property type="protein sequence ID" value="GAB1222169.1"/>
    <property type="molecule type" value="Genomic_DNA"/>
</dbReference>
<dbReference type="Proteomes" id="UP001628156">
    <property type="component" value="Unassembled WGS sequence"/>
</dbReference>
<protein>
    <submittedName>
        <fullName evidence="2">Uncharacterized protein</fullName>
    </submittedName>
</protein>
<gene>
    <name evidence="2" type="ORF">ENUP19_0097G0008</name>
</gene>
<keyword evidence="3" id="KW-1185">Reference proteome</keyword>
<evidence type="ECO:0000256" key="1">
    <source>
        <dbReference type="SAM" id="Coils"/>
    </source>
</evidence>
<evidence type="ECO:0000313" key="2">
    <source>
        <dbReference type="EMBL" id="GAB1222169.1"/>
    </source>
</evidence>
<comment type="caution">
    <text evidence="2">The sequence shown here is derived from an EMBL/GenBank/DDBJ whole genome shotgun (WGS) entry which is preliminary data.</text>
</comment>
<evidence type="ECO:0000313" key="3">
    <source>
        <dbReference type="Proteomes" id="UP001628156"/>
    </source>
</evidence>